<dbReference type="STRING" id="993073.AS029_15905"/>
<dbReference type="OrthoDB" id="9809977at2"/>
<proteinExistence type="predicted"/>
<dbReference type="NCBIfam" id="NF038065">
    <property type="entry name" value="Pr6Pr"/>
    <property type="match status" value="1"/>
</dbReference>
<accession>A0A1G6R5X3</accession>
<dbReference type="Proteomes" id="UP000183203">
    <property type="component" value="Unassembled WGS sequence"/>
</dbReference>
<feature type="transmembrane region" description="Helical" evidence="1">
    <location>
        <begin position="88"/>
        <end position="109"/>
    </location>
</feature>
<feature type="transmembrane region" description="Helical" evidence="1">
    <location>
        <begin position="200"/>
        <end position="221"/>
    </location>
</feature>
<evidence type="ECO:0000256" key="1">
    <source>
        <dbReference type="SAM" id="Phobius"/>
    </source>
</evidence>
<dbReference type="InterPro" id="IPR049713">
    <property type="entry name" value="Pr6Pr-like"/>
</dbReference>
<keyword evidence="1" id="KW-0812">Transmembrane</keyword>
<organism evidence="2 3">
    <name type="scientific">Microbacterium enclense</name>
    <dbReference type="NCBI Taxonomy" id="993073"/>
    <lineage>
        <taxon>Bacteria</taxon>
        <taxon>Bacillati</taxon>
        <taxon>Actinomycetota</taxon>
        <taxon>Actinomycetes</taxon>
        <taxon>Micrococcales</taxon>
        <taxon>Microbacteriaceae</taxon>
        <taxon>Microbacterium</taxon>
    </lineage>
</organism>
<dbReference type="EMBL" id="FMYG01000010">
    <property type="protein sequence ID" value="SDC99948.1"/>
    <property type="molecule type" value="Genomic_DNA"/>
</dbReference>
<keyword evidence="1" id="KW-0472">Membrane</keyword>
<protein>
    <recommendedName>
        <fullName evidence="4">FAR-17a/AIG1-like protein</fullName>
    </recommendedName>
</protein>
<dbReference type="RefSeq" id="WP_058233576.1">
    <property type="nucleotide sequence ID" value="NZ_FMYG01000010.1"/>
</dbReference>
<feature type="transmembrane region" description="Helical" evidence="1">
    <location>
        <begin position="121"/>
        <end position="141"/>
    </location>
</feature>
<keyword evidence="1" id="KW-1133">Transmembrane helix</keyword>
<evidence type="ECO:0008006" key="4">
    <source>
        <dbReference type="Google" id="ProtNLM"/>
    </source>
</evidence>
<dbReference type="AlphaFoldDB" id="A0A1G6R5X3"/>
<evidence type="ECO:0000313" key="2">
    <source>
        <dbReference type="EMBL" id="SDC99948.1"/>
    </source>
</evidence>
<feature type="transmembrane region" description="Helical" evidence="1">
    <location>
        <begin position="51"/>
        <end position="76"/>
    </location>
</feature>
<name>A0A1G6R5X3_9MICO</name>
<reference evidence="2 3" key="1">
    <citation type="submission" date="2016-09" db="EMBL/GenBank/DDBJ databases">
        <authorList>
            <person name="Capua I."/>
            <person name="De Benedictis P."/>
            <person name="Joannis T."/>
            <person name="Lombin L.H."/>
            <person name="Cattoli G."/>
        </authorList>
    </citation>
    <scope>NUCLEOTIDE SEQUENCE [LARGE SCALE GENOMIC DNA]</scope>
    <source>
        <strain evidence="2 3">NIO-1002</strain>
    </source>
</reference>
<gene>
    <name evidence="2" type="ORF">SAMN05216418_0051</name>
</gene>
<evidence type="ECO:0000313" key="3">
    <source>
        <dbReference type="Proteomes" id="UP000183203"/>
    </source>
</evidence>
<sequence length="232" mass="25047">MLRSREWAVGWSLGRLAVAALIAAAVLAQFVSTLSEALARGRDLATVTANFFSYFTILSNLSAVVVLVVAGVRFFVRGRASEVDLPALATALAWISTYMIVTGVVYNLLLRGLALQPETVGWSNEIMHVWGPLFLLLDVLIGPNRRRLPWSAAFGAAIFPIVWIVYTLLRAPLITNPTTGAPFWYPYPFLDPATHGWGSVIGYIVVIASGIIALAFGVVAVGRARGIRPHSG</sequence>
<feature type="transmembrane region" description="Helical" evidence="1">
    <location>
        <begin position="148"/>
        <end position="169"/>
    </location>
</feature>